<name>A0A0N5B9E5_STREA</name>
<feature type="compositionally biased region" description="Basic and acidic residues" evidence="1">
    <location>
        <begin position="66"/>
        <end position="75"/>
    </location>
</feature>
<proteinExistence type="predicted"/>
<dbReference type="AlphaFoldDB" id="A0A0N5B9E5"/>
<accession>A0A0N5B9E5</accession>
<organism evidence="2 3">
    <name type="scientific">Strongyloides papillosus</name>
    <name type="common">Intestinal threadworm</name>
    <dbReference type="NCBI Taxonomy" id="174720"/>
    <lineage>
        <taxon>Eukaryota</taxon>
        <taxon>Metazoa</taxon>
        <taxon>Ecdysozoa</taxon>
        <taxon>Nematoda</taxon>
        <taxon>Chromadorea</taxon>
        <taxon>Rhabditida</taxon>
        <taxon>Tylenchina</taxon>
        <taxon>Panagrolaimomorpha</taxon>
        <taxon>Strongyloidoidea</taxon>
        <taxon>Strongyloididae</taxon>
        <taxon>Strongyloides</taxon>
    </lineage>
</organism>
<evidence type="ECO:0000256" key="1">
    <source>
        <dbReference type="SAM" id="MobiDB-lite"/>
    </source>
</evidence>
<keyword evidence="2" id="KW-1185">Reference proteome</keyword>
<dbReference type="WBParaSite" id="SPAL_0000266100.1">
    <property type="protein sequence ID" value="SPAL_0000266100.1"/>
    <property type="gene ID" value="SPAL_0000266100"/>
</dbReference>
<evidence type="ECO:0000313" key="2">
    <source>
        <dbReference type="Proteomes" id="UP000046392"/>
    </source>
</evidence>
<evidence type="ECO:0000313" key="3">
    <source>
        <dbReference type="WBParaSite" id="SPAL_0000266100.1"/>
    </source>
</evidence>
<protein>
    <submittedName>
        <fullName evidence="3">Uncharacterized protein</fullName>
    </submittedName>
</protein>
<reference evidence="3" key="1">
    <citation type="submission" date="2017-02" db="UniProtKB">
        <authorList>
            <consortium name="WormBaseParasite"/>
        </authorList>
    </citation>
    <scope>IDENTIFICATION</scope>
</reference>
<sequence length="110" mass="13141">MIIKFWSLILLLSYQLVWFTVYGKVNSIEKLKALAEALDGYDDLKDIKEIALKKLRYQRHFEKKYEGKSPHEGKIVKKHKRRSLNNSTYKNEKGNAKNQIMLTKPYWPWP</sequence>
<feature type="region of interest" description="Disordered" evidence="1">
    <location>
        <begin position="66"/>
        <end position="91"/>
    </location>
</feature>
<dbReference type="Proteomes" id="UP000046392">
    <property type="component" value="Unplaced"/>
</dbReference>